<dbReference type="SUPFAM" id="SSF52833">
    <property type="entry name" value="Thioredoxin-like"/>
    <property type="match status" value="1"/>
</dbReference>
<dbReference type="Gene3D" id="3.40.30.10">
    <property type="entry name" value="Glutaredoxin"/>
    <property type="match status" value="1"/>
</dbReference>
<feature type="signal peptide" evidence="1">
    <location>
        <begin position="1"/>
        <end position="19"/>
    </location>
</feature>
<evidence type="ECO:0000256" key="1">
    <source>
        <dbReference type="SAM" id="SignalP"/>
    </source>
</evidence>
<protein>
    <submittedName>
        <fullName evidence="2">Putative selenium dependent salivary glutathione peroxidase</fullName>
    </submittedName>
</protein>
<keyword evidence="1" id="KW-0732">Signal</keyword>
<organism evidence="2">
    <name type="scientific">Ixodes ricinus</name>
    <name type="common">Common tick</name>
    <name type="synonym">Acarus ricinus</name>
    <dbReference type="NCBI Taxonomy" id="34613"/>
    <lineage>
        <taxon>Eukaryota</taxon>
        <taxon>Metazoa</taxon>
        <taxon>Ecdysozoa</taxon>
        <taxon>Arthropoda</taxon>
        <taxon>Chelicerata</taxon>
        <taxon>Arachnida</taxon>
        <taxon>Acari</taxon>
        <taxon>Parasitiformes</taxon>
        <taxon>Ixodida</taxon>
        <taxon>Ixodoidea</taxon>
        <taxon>Ixodidae</taxon>
        <taxon>Ixodinae</taxon>
        <taxon>Ixodes</taxon>
    </lineage>
</organism>
<keyword evidence="2" id="KW-0560">Oxidoreductase</keyword>
<evidence type="ECO:0000313" key="2">
    <source>
        <dbReference type="EMBL" id="MXU83707.1"/>
    </source>
</evidence>
<feature type="chain" id="PRO_5025455248" evidence="1">
    <location>
        <begin position="20"/>
        <end position="77"/>
    </location>
</feature>
<accession>A0A6B0U3D1</accession>
<name>A0A6B0U3D1_IXORI</name>
<dbReference type="InterPro" id="IPR036249">
    <property type="entry name" value="Thioredoxin-like_sf"/>
</dbReference>
<reference evidence="2" key="1">
    <citation type="submission" date="2019-12" db="EMBL/GenBank/DDBJ databases">
        <title>An insight into the sialome of adult female Ixodes ricinus ticks feeding for 6 days.</title>
        <authorList>
            <person name="Perner J."/>
            <person name="Ribeiro J.M.C."/>
        </authorList>
    </citation>
    <scope>NUCLEOTIDE SEQUENCE</scope>
    <source>
        <strain evidence="2">Semi-engorged</strain>
        <tissue evidence="2">Salivary glands</tissue>
    </source>
</reference>
<dbReference type="EMBL" id="GIFC01001624">
    <property type="protein sequence ID" value="MXU83707.1"/>
    <property type="molecule type" value="Transcribed_RNA"/>
</dbReference>
<sequence length="77" mass="8330">MLSALSLALLCAVGAGVGGVGPVAQAAERPKKILCDRRYPSGNRLYDFTFKDVLEKNTKHLSKFRGYVVLAVNVATY</sequence>
<dbReference type="AlphaFoldDB" id="A0A6B0U3D1"/>
<dbReference type="GO" id="GO:0004601">
    <property type="term" value="F:peroxidase activity"/>
    <property type="evidence" value="ECO:0007669"/>
    <property type="project" value="UniProtKB-KW"/>
</dbReference>
<keyword evidence="2" id="KW-0575">Peroxidase</keyword>
<proteinExistence type="predicted"/>